<feature type="domain" description="RRM" evidence="3">
    <location>
        <begin position="516"/>
        <end position="578"/>
    </location>
</feature>
<feature type="region of interest" description="Disordered" evidence="2">
    <location>
        <begin position="291"/>
        <end position="425"/>
    </location>
</feature>
<dbReference type="InterPro" id="IPR012677">
    <property type="entry name" value="Nucleotide-bd_a/b_plait_sf"/>
</dbReference>
<evidence type="ECO:0000259" key="4">
    <source>
        <dbReference type="PROSITE" id="PS50174"/>
    </source>
</evidence>
<evidence type="ECO:0000256" key="2">
    <source>
        <dbReference type="SAM" id="MobiDB-lite"/>
    </source>
</evidence>
<dbReference type="PROSITE" id="PS50102">
    <property type="entry name" value="RRM"/>
    <property type="match status" value="1"/>
</dbReference>
<organism evidence="5 6">
    <name type="scientific">Lojkania enalia</name>
    <dbReference type="NCBI Taxonomy" id="147567"/>
    <lineage>
        <taxon>Eukaryota</taxon>
        <taxon>Fungi</taxon>
        <taxon>Dikarya</taxon>
        <taxon>Ascomycota</taxon>
        <taxon>Pezizomycotina</taxon>
        <taxon>Dothideomycetes</taxon>
        <taxon>Pleosporomycetidae</taxon>
        <taxon>Pleosporales</taxon>
        <taxon>Pleosporales incertae sedis</taxon>
        <taxon>Lojkania</taxon>
    </lineage>
</organism>
<dbReference type="GO" id="GO:0003723">
    <property type="term" value="F:RNA binding"/>
    <property type="evidence" value="ECO:0007669"/>
    <property type="project" value="UniProtKB-UniRule"/>
</dbReference>
<evidence type="ECO:0008006" key="7">
    <source>
        <dbReference type="Google" id="ProtNLM"/>
    </source>
</evidence>
<accession>A0A9P4N9P6</accession>
<dbReference type="SUPFAM" id="SSF54928">
    <property type="entry name" value="RNA-binding domain, RBD"/>
    <property type="match status" value="1"/>
</dbReference>
<dbReference type="InterPro" id="IPR035979">
    <property type="entry name" value="RBD_domain_sf"/>
</dbReference>
<dbReference type="GO" id="GO:0071011">
    <property type="term" value="C:precatalytic spliceosome"/>
    <property type="evidence" value="ECO:0007669"/>
    <property type="project" value="TreeGrafter"/>
</dbReference>
<evidence type="ECO:0000313" key="6">
    <source>
        <dbReference type="Proteomes" id="UP000800093"/>
    </source>
</evidence>
<comment type="caution">
    <text evidence="5">The sequence shown here is derived from an EMBL/GenBank/DDBJ whole genome shotgun (WGS) entry which is preliminary data.</text>
</comment>
<sequence>MAGNPGPNANLKPVGILPNLYADLLPPNLTKAGAPGQDGNAQPKSEEKKQKLAVPNLFHNPHAIKRPQAKGNKTVKKPMARAAVPSSSSDTKNDSPAVTKKFEDFAANEDEDAENVAKAQEVNRLRNRERKMQKKLEKQYQGFRPDREYEIRNPTKVDVFRTEPSMMAVVMNGFNNYLREARGQEPISKPQGSDDDGDDSGNSEFIPYSLRETTDATEPPPYVEVAQTQEEVFEHRRRLAQERYGYVPEQIDDAPSVDEDLMEEESTDKKPADSDFLQKRLSEIKAHTAASLRAAETKSHSFASDDFSSAEPQPLSGPTTIVPPPPPPPPPPGVGDSATISAAPVHYSYPPPPGVPVQSTISAPPIHYDRPPPPPGPSYSHTISAPPIHYDRPSKSAENGPVDERPNRKRKANAPPEPEPLSKAERMMAKMGHKKGEGLGKDSSGITTALELTLQGHSSMGSGDSRKIGVVLGGERNQEAEPERFGKTSKVVVSWGCVDGVDFAADADRDDGGIRQDMGDFFSQKFGDIERIHISMGSTPSPVYIKFRETGSALNAVNRFSEGFEFQGRRIKAEFYDEDAFNSGSFKH</sequence>
<evidence type="ECO:0000256" key="1">
    <source>
        <dbReference type="PROSITE-ProRule" id="PRU00176"/>
    </source>
</evidence>
<feature type="region of interest" description="Disordered" evidence="2">
    <location>
        <begin position="185"/>
        <end position="221"/>
    </location>
</feature>
<dbReference type="InterPro" id="IPR040052">
    <property type="entry name" value="RBM17"/>
</dbReference>
<proteinExistence type="predicted"/>
<dbReference type="PANTHER" id="PTHR13288">
    <property type="entry name" value="SPLICING FACTOR 45 SPF45"/>
    <property type="match status" value="1"/>
</dbReference>
<feature type="compositionally biased region" description="Basic and acidic residues" evidence="2">
    <location>
        <begin position="267"/>
        <end position="276"/>
    </location>
</feature>
<gene>
    <name evidence="5" type="ORF">CC78DRAFT_612657</name>
</gene>
<dbReference type="AlphaFoldDB" id="A0A9P4N9P6"/>
<evidence type="ECO:0000313" key="5">
    <source>
        <dbReference type="EMBL" id="KAF2269204.1"/>
    </source>
</evidence>
<feature type="compositionally biased region" description="Basic residues" evidence="2">
    <location>
        <begin position="62"/>
        <end position="79"/>
    </location>
</feature>
<reference evidence="6" key="1">
    <citation type="journal article" date="2020" name="Stud. Mycol.">
        <title>101 Dothideomycetes genomes: A test case for predicting lifestyles and emergence of pathogens.</title>
        <authorList>
            <person name="Haridas S."/>
            <person name="Albert R."/>
            <person name="Binder M."/>
            <person name="Bloem J."/>
            <person name="LaButti K."/>
            <person name="Salamov A."/>
            <person name="Andreopoulos B."/>
            <person name="Baker S."/>
            <person name="Barry K."/>
            <person name="Bills G."/>
            <person name="Bluhm B."/>
            <person name="Cannon C."/>
            <person name="Castanera R."/>
            <person name="Culley D."/>
            <person name="Daum C."/>
            <person name="Ezra D."/>
            <person name="Gonzalez J."/>
            <person name="Henrissat B."/>
            <person name="Kuo A."/>
            <person name="Liang C."/>
            <person name="Lipzen A."/>
            <person name="Lutzoni F."/>
            <person name="Magnuson J."/>
            <person name="Mondo S."/>
            <person name="Nolan M."/>
            <person name="Ohm R."/>
            <person name="Pangilinan J."/>
            <person name="Park H.-J."/>
            <person name="Ramirez L."/>
            <person name="Alfaro M."/>
            <person name="Sun H."/>
            <person name="Tritt A."/>
            <person name="Yoshinaga Y."/>
            <person name="Zwiers L.-H."/>
            <person name="Turgeon B."/>
            <person name="Goodwin S."/>
            <person name="Spatafora J."/>
            <person name="Crous P."/>
            <person name="Grigoriev I."/>
        </authorList>
    </citation>
    <scope>NUCLEOTIDE SEQUENCE [LARGE SCALE GENOMIC DNA]</scope>
    <source>
        <strain evidence="6">CBS 304.66</strain>
    </source>
</reference>
<evidence type="ECO:0000259" key="3">
    <source>
        <dbReference type="PROSITE" id="PS50102"/>
    </source>
</evidence>
<feature type="region of interest" description="Disordered" evidence="2">
    <location>
        <begin position="24"/>
        <end position="141"/>
    </location>
</feature>
<dbReference type="Pfam" id="PF01585">
    <property type="entry name" value="G-patch"/>
    <property type="match status" value="1"/>
</dbReference>
<feature type="compositionally biased region" description="Pro residues" evidence="2">
    <location>
        <begin position="321"/>
        <end position="333"/>
    </location>
</feature>
<dbReference type="GO" id="GO:0045292">
    <property type="term" value="P:mRNA cis splicing, via spliceosome"/>
    <property type="evidence" value="ECO:0007669"/>
    <property type="project" value="InterPro"/>
</dbReference>
<dbReference type="Proteomes" id="UP000800093">
    <property type="component" value="Unassembled WGS sequence"/>
</dbReference>
<feature type="compositionally biased region" description="Low complexity" evidence="2">
    <location>
        <begin position="301"/>
        <end position="310"/>
    </location>
</feature>
<keyword evidence="1" id="KW-0694">RNA-binding</keyword>
<dbReference type="PROSITE" id="PS50174">
    <property type="entry name" value="G_PATCH"/>
    <property type="match status" value="1"/>
</dbReference>
<dbReference type="EMBL" id="ML986583">
    <property type="protein sequence ID" value="KAF2269204.1"/>
    <property type="molecule type" value="Genomic_DNA"/>
</dbReference>
<protein>
    <recommendedName>
        <fullName evidence="7">G-patch domain-containing protein</fullName>
    </recommendedName>
</protein>
<feature type="region of interest" description="Disordered" evidence="2">
    <location>
        <begin position="244"/>
        <end position="276"/>
    </location>
</feature>
<dbReference type="InterPro" id="IPR000504">
    <property type="entry name" value="RRM_dom"/>
</dbReference>
<feature type="compositionally biased region" description="Acidic residues" evidence="2">
    <location>
        <begin position="250"/>
        <end position="266"/>
    </location>
</feature>
<name>A0A9P4N9P6_9PLEO</name>
<dbReference type="InterPro" id="IPR000467">
    <property type="entry name" value="G_patch_dom"/>
</dbReference>
<feature type="compositionally biased region" description="Polar residues" evidence="2">
    <location>
        <begin position="85"/>
        <end position="96"/>
    </location>
</feature>
<dbReference type="SMART" id="SM00443">
    <property type="entry name" value="G_patch"/>
    <property type="match status" value="1"/>
</dbReference>
<feature type="domain" description="G-patch" evidence="4">
    <location>
        <begin position="420"/>
        <end position="467"/>
    </location>
</feature>
<dbReference type="Gene3D" id="3.30.70.330">
    <property type="match status" value="1"/>
</dbReference>
<dbReference type="OrthoDB" id="5411533at2759"/>
<dbReference type="PANTHER" id="PTHR13288:SF8">
    <property type="entry name" value="SPLICING FACTOR 45"/>
    <property type="match status" value="1"/>
</dbReference>
<keyword evidence="6" id="KW-1185">Reference proteome</keyword>